<feature type="compositionally biased region" description="Basic and acidic residues" evidence="7">
    <location>
        <begin position="2469"/>
        <end position="2481"/>
    </location>
</feature>
<dbReference type="PANTHER" id="PTHR47968:SF75">
    <property type="entry name" value="CENTROMERE-ASSOCIATED PROTEIN E"/>
    <property type="match status" value="1"/>
</dbReference>
<dbReference type="SUPFAM" id="SSF52540">
    <property type="entry name" value="P-loop containing nucleoside triphosphate hydrolases"/>
    <property type="match status" value="1"/>
</dbReference>
<dbReference type="GO" id="GO:0003777">
    <property type="term" value="F:microtubule motor activity"/>
    <property type="evidence" value="ECO:0007669"/>
    <property type="project" value="InterPro"/>
</dbReference>
<feature type="region of interest" description="Disordered" evidence="7">
    <location>
        <begin position="2369"/>
        <end position="2393"/>
    </location>
</feature>
<evidence type="ECO:0000313" key="10">
    <source>
        <dbReference type="Proteomes" id="UP000187283"/>
    </source>
</evidence>
<evidence type="ECO:0000259" key="8">
    <source>
        <dbReference type="PROSITE" id="PS50067"/>
    </source>
</evidence>
<feature type="coiled-coil region" evidence="6">
    <location>
        <begin position="1495"/>
        <end position="1862"/>
    </location>
</feature>
<evidence type="ECO:0000256" key="5">
    <source>
        <dbReference type="PROSITE-ProRule" id="PRU00283"/>
    </source>
</evidence>
<evidence type="ECO:0000256" key="3">
    <source>
        <dbReference type="ARBA" id="ARBA00023054"/>
    </source>
</evidence>
<dbReference type="InterPro" id="IPR036961">
    <property type="entry name" value="Kinesin_motor_dom_sf"/>
</dbReference>
<keyword evidence="10" id="KW-1185">Reference proteome</keyword>
<evidence type="ECO:0000256" key="4">
    <source>
        <dbReference type="ARBA" id="ARBA00023175"/>
    </source>
</evidence>
<dbReference type="PANTHER" id="PTHR47968">
    <property type="entry name" value="CENTROMERE PROTEIN E"/>
    <property type="match status" value="1"/>
</dbReference>
<comment type="caution">
    <text evidence="9">The sequence shown here is derived from an EMBL/GenBank/DDBJ whole genome shotgun (WGS) entry which is preliminary data.</text>
</comment>
<dbReference type="OrthoDB" id="3176171at2759"/>
<dbReference type="SMART" id="SM00129">
    <property type="entry name" value="KISc"/>
    <property type="match status" value="1"/>
</dbReference>
<feature type="coiled-coil region" evidence="6">
    <location>
        <begin position="705"/>
        <end position="881"/>
    </location>
</feature>
<evidence type="ECO:0000256" key="1">
    <source>
        <dbReference type="ARBA" id="ARBA00022741"/>
    </source>
</evidence>
<evidence type="ECO:0000256" key="6">
    <source>
        <dbReference type="SAM" id="Coils"/>
    </source>
</evidence>
<dbReference type="STRING" id="133412.A0A1R1Y133"/>
<feature type="coiled-coil region" evidence="6">
    <location>
        <begin position="1357"/>
        <end position="1430"/>
    </location>
</feature>
<dbReference type="PROSITE" id="PS00411">
    <property type="entry name" value="KINESIN_MOTOR_1"/>
    <property type="match status" value="1"/>
</dbReference>
<feature type="coiled-coil region" evidence="6">
    <location>
        <begin position="2127"/>
        <end position="2165"/>
    </location>
</feature>
<feature type="binding site" evidence="5">
    <location>
        <begin position="94"/>
        <end position="101"/>
    </location>
    <ligand>
        <name>ATP</name>
        <dbReference type="ChEBI" id="CHEBI:30616"/>
    </ligand>
</feature>
<evidence type="ECO:0000256" key="7">
    <source>
        <dbReference type="SAM" id="MobiDB-lite"/>
    </source>
</evidence>
<protein>
    <submittedName>
        <fullName evidence="9">Kinesin-related protein 4</fullName>
    </submittedName>
</protein>
<dbReference type="GO" id="GO:0007018">
    <property type="term" value="P:microtubule-based movement"/>
    <property type="evidence" value="ECO:0007669"/>
    <property type="project" value="InterPro"/>
</dbReference>
<feature type="coiled-coil region" evidence="6">
    <location>
        <begin position="474"/>
        <end position="501"/>
    </location>
</feature>
<dbReference type="GO" id="GO:0008017">
    <property type="term" value="F:microtubule binding"/>
    <property type="evidence" value="ECO:0007669"/>
    <property type="project" value="InterPro"/>
</dbReference>
<keyword evidence="1 5" id="KW-0547">Nucleotide-binding</keyword>
<dbReference type="InterPro" id="IPR019821">
    <property type="entry name" value="Kinesin_motor_CS"/>
</dbReference>
<feature type="coiled-coil region" evidence="6">
    <location>
        <begin position="347"/>
        <end position="434"/>
    </location>
</feature>
<feature type="compositionally biased region" description="Low complexity" evidence="7">
    <location>
        <begin position="2379"/>
        <end position="2389"/>
    </location>
</feature>
<dbReference type="InterPro" id="IPR027417">
    <property type="entry name" value="P-loop_NTPase"/>
</dbReference>
<organism evidence="9 10">
    <name type="scientific">Smittium culicis</name>
    <dbReference type="NCBI Taxonomy" id="133412"/>
    <lineage>
        <taxon>Eukaryota</taxon>
        <taxon>Fungi</taxon>
        <taxon>Fungi incertae sedis</taxon>
        <taxon>Zoopagomycota</taxon>
        <taxon>Kickxellomycotina</taxon>
        <taxon>Harpellomycetes</taxon>
        <taxon>Harpellales</taxon>
        <taxon>Legeriomycetaceae</taxon>
        <taxon>Smittium</taxon>
    </lineage>
</organism>
<accession>A0A1R1Y133</accession>
<comment type="similarity">
    <text evidence="5">Belongs to the TRAFAC class myosin-kinesin ATPase superfamily. Kinesin family.</text>
</comment>
<evidence type="ECO:0000313" key="9">
    <source>
        <dbReference type="EMBL" id="OMJ20529.1"/>
    </source>
</evidence>
<feature type="compositionally biased region" description="Basic and acidic residues" evidence="7">
    <location>
        <begin position="2432"/>
        <end position="2450"/>
    </location>
</feature>
<dbReference type="InterPro" id="IPR027640">
    <property type="entry name" value="Kinesin-like_fam"/>
</dbReference>
<feature type="coiled-coil region" evidence="6">
    <location>
        <begin position="1070"/>
        <end position="1310"/>
    </location>
</feature>
<dbReference type="Pfam" id="PF00225">
    <property type="entry name" value="Kinesin"/>
    <property type="match status" value="2"/>
</dbReference>
<dbReference type="PRINTS" id="PR00380">
    <property type="entry name" value="KINESINHEAVY"/>
</dbReference>
<proteinExistence type="inferred from homology"/>
<dbReference type="InterPro" id="IPR001752">
    <property type="entry name" value="Kinesin_motor_dom"/>
</dbReference>
<feature type="coiled-coil region" evidence="6">
    <location>
        <begin position="577"/>
        <end position="647"/>
    </location>
</feature>
<keyword evidence="4 5" id="KW-0505">Motor protein</keyword>
<feature type="coiled-coil region" evidence="6">
    <location>
        <begin position="918"/>
        <end position="1044"/>
    </location>
</feature>
<sequence>MKDQINVVIRVRPLNERELSSIDQDGNRYNTWVVNGNSISQKINTDNRSGTGLVYTFDQIYDMNVKTEDIYDGAVKDIIESTMNGINGTVFAYGQTSSGKTYTMYGDSKMPGLISIAVKKVFEHIRDKDVFVKDSTEQIVLGPQEVFSLLSKGEGNRHIGCTNMNERSSRAHTIFRMVIESGDTIADQDKYNKRLSESINDGNVFAGSVKISTLSFVDLAGSERVGHTGAEGARLREGAHINKSLLALGTVIGRLSENGVNSAHVPYRDSKLTRILQPSLGGNSKTSIICNITIAPQYMEDTISTLKFASRAKTITNMPEVNEELRGEALLRRLKKVQLLEKEVAEMQRMVSLKDDKTEENKKLETELKSCENIISDLKNQVSNLEIELENISNSSRPIVDTRNFIMQTENYELESHMNEINILKKQINTLAGDNSKNSSIIAGLVNDKATLINEKNNLVVGMSELESKSKFIEKSFTEKMENLTQELTAAKCEINENTSRYEKEKMDISISLNETRNLLNHERMKFAEFELKYRDELNFKDNTINQLESNNKISEVKLVSLSESLKSQTLTFENEKSSLVEKISELMSKLEEKNVEIDKIKNHSNYEIDSIKSIMKNSEAKFLEQVSLLEEKNIFLENEVKERKNDIIEIQSKFSISQNNLAETSLKIVDLKKEFETERIKLLEGLYLKKMDYDDLANKNKQVVEEFEKKNQYYRLKNEKLQKDLENNIQEFESLRLNLESNVSSSEKKLIESEAKALEHLEKSKSLSLEIEKLKSDFEEEKSRIISEYDSKAEDMCKKNDELTRLINEKNQKIDLLSENVTESNKNYVDEIKSKENEISILKTNILQQSSLIKSLESDLNQSNDKIEMLKNDLKLQKIKFEQDVSSSKENFDLERSEMYSKLEDEKLKVLEKDSKVQKLRLELQNIQDLLNKEVDSKKLLEIDRENIINNSEELKSKISKCELDLRVSANKIDQLSSELERKISEFSAENHELIDKLEASNSELSNNKLHFENTLEEKNKDLNSLKDALNSLKSDFDKNKHEFSEKESKLLLSIQDLTRSNFDLESSLKSSSDEIGNLNLQIETMEAQKKSEISSIMDDFESQISRKEKEIDNIYSELEIAKKDCKIYLEELKSEKNSYNSASIEIENLKFEVLTLESDINKYKQLEESLMQEIDINKGLISKEIESGKSQIDNLKKSIKEIESKKLLELNELSSVISTLKESLSDSKFEIVKLNDKLKEKNDAIEDLRAKEKELIAQHNLNTESINSTNTEYMNQLENKISLLTKNINDLNSDLSNSKQTNIELDEKYKLDTCSLKAQINQQKDDIDTRDKSILNLETSLSDLKQSTLEKENIIKNLTLQKDSFELKLKESNHKVDLLKDEANKIEKEFNIKISNFESLLNEKNEDSIKLNEEINILYTKIQSLEKELDTKVIESATLVNSLKESNDSLISELKINIERLNESNMTKSHLIEDNLLNIKNLTSELCEKETLIKNTTCELEDLRKRQLAAQDKISDLEEKQQLILFEKNESQNILSERDGVLAGLEAKIQILEENLRKSNENFSESDNQKKKAIQVLEQTNKEKSLLSEMLEKTKSTMVELTEVKNSEIEKLQKELNSLNESVIPSMISEHSTKILELNELIKTITSELDIKKENVLELEESVSKLSQSCNKQRDEILKLTTNAEDILDKSQSEITSLQKDYETKISELELEVAEKSQLATKVEKKLAELSNEYENYQKNCAVDLDNIKNKLLENETNLNQDIASLNQKLSESEKKVIKLTEIENNMRNALDSQKDMISEMNEKIKVYINSEIKLNETISNQEKEIERFNKAGNELSQTIDELESKIAKLESDIEENGKVENELNKIIIENQQKLAEFESMVEESCKNEKKLNLEVLDSLKTIEDNLSTIEKKNKEIGIAQSKLDEINSRLEEKNHEALKSDEMYKICQLEIDSKNDIINSLMKENDYKNSISKNFSLLFFEIFNQAQHSLKNFAQQSSIKIKLSTTDNSELKKLFNSTSSFFDKAITLENGSTLKNLTSEIDKKSFFDSISVIKEKSISLVDDLLLVLESAISKIASAESEICDIKSKLETFEKNSALIHSEISNLKETLKKGKLLEAELKKSLQFSQKELLRVKESYEELKSEKENEKMMHKSEMERKKNSYDKMVNVIRKSSESQNIYLKSVVDSLNLKIANSMVESQELTFENNSLKFKISQLDDHSKIFTINDSSKSEMDDKSIDSREIISYKLQIESLNIQINELSNELKKQIHLNSAETSKLQKINAELVEAISERDMLSNSIHFENSRNLENINKKDEPLKNLKENQCNFSYIPSNNTNLTINHAKKSLEDESENYEYNKRAKIANDSHYESLKKPSKKIPIPSSNKISEGSLAPKRRIRGVIQNTENDMKAAISSADIQNPLKSALKKTKLSSEKLDEKINEQSDEKSQDNSGSSQNNSQNVRRKRGTGGDDFKPECSQQ</sequence>
<feature type="compositionally biased region" description="Low complexity" evidence="7">
    <location>
        <begin position="2451"/>
        <end position="2462"/>
    </location>
</feature>
<feature type="coiled-coil region" evidence="6">
    <location>
        <begin position="2246"/>
        <end position="2301"/>
    </location>
</feature>
<keyword evidence="2 5" id="KW-0067">ATP-binding</keyword>
<dbReference type="PROSITE" id="PS50067">
    <property type="entry name" value="KINESIN_MOTOR_2"/>
    <property type="match status" value="1"/>
</dbReference>
<dbReference type="Proteomes" id="UP000187283">
    <property type="component" value="Unassembled WGS sequence"/>
</dbReference>
<reference evidence="9 10" key="1">
    <citation type="submission" date="2017-01" db="EMBL/GenBank/DDBJ databases">
        <authorList>
            <person name="Mah S.A."/>
            <person name="Swanson W.J."/>
            <person name="Moy G.W."/>
            <person name="Vacquier V.D."/>
        </authorList>
    </citation>
    <scope>NUCLEOTIDE SEQUENCE [LARGE SCALE GENOMIC DNA]</scope>
    <source>
        <strain evidence="9 10">GSMNP</strain>
    </source>
</reference>
<evidence type="ECO:0000256" key="2">
    <source>
        <dbReference type="ARBA" id="ARBA00022840"/>
    </source>
</evidence>
<feature type="region of interest" description="Disordered" evidence="7">
    <location>
        <begin position="2429"/>
        <end position="2481"/>
    </location>
</feature>
<dbReference type="EMBL" id="LSSN01001219">
    <property type="protein sequence ID" value="OMJ20529.1"/>
    <property type="molecule type" value="Genomic_DNA"/>
</dbReference>
<gene>
    <name evidence="9" type="ORF">AYI70_g4052</name>
</gene>
<dbReference type="GO" id="GO:0005524">
    <property type="term" value="F:ATP binding"/>
    <property type="evidence" value="ECO:0007669"/>
    <property type="project" value="UniProtKB-UniRule"/>
</dbReference>
<feature type="domain" description="Kinesin motor" evidence="8">
    <location>
        <begin position="4"/>
        <end position="315"/>
    </location>
</feature>
<feature type="coiled-coil region" evidence="6">
    <location>
        <begin position="1912"/>
        <end position="1939"/>
    </location>
</feature>
<keyword evidence="3 6" id="KW-0175">Coiled coil</keyword>
<name>A0A1R1Y133_9FUNG</name>
<dbReference type="Gene3D" id="3.40.850.10">
    <property type="entry name" value="Kinesin motor domain"/>
    <property type="match status" value="2"/>
</dbReference>